<protein>
    <recommendedName>
        <fullName evidence="3">Mitochondria-eating protein C-terminal domain-containing protein</fullName>
    </recommendedName>
</protein>
<evidence type="ECO:0000313" key="2">
    <source>
        <dbReference type="Proteomes" id="UP001195483"/>
    </source>
</evidence>
<comment type="caution">
    <text evidence="1">The sequence shown here is derived from an EMBL/GenBank/DDBJ whole genome shotgun (WGS) entry which is preliminary data.</text>
</comment>
<evidence type="ECO:0008006" key="3">
    <source>
        <dbReference type="Google" id="ProtNLM"/>
    </source>
</evidence>
<dbReference type="AlphaFoldDB" id="A0AAE0VKR2"/>
<gene>
    <name evidence="1" type="ORF">CHS0354_035499</name>
</gene>
<reference evidence="1" key="1">
    <citation type="journal article" date="2021" name="Genome Biol. Evol.">
        <title>A High-Quality Reference Genome for a Parasitic Bivalve with Doubly Uniparental Inheritance (Bivalvia: Unionida).</title>
        <authorList>
            <person name="Smith C.H."/>
        </authorList>
    </citation>
    <scope>NUCLEOTIDE SEQUENCE</scope>
    <source>
        <strain evidence="1">CHS0354</strain>
    </source>
</reference>
<organism evidence="1 2">
    <name type="scientific">Potamilus streckersoni</name>
    <dbReference type="NCBI Taxonomy" id="2493646"/>
    <lineage>
        <taxon>Eukaryota</taxon>
        <taxon>Metazoa</taxon>
        <taxon>Spiralia</taxon>
        <taxon>Lophotrochozoa</taxon>
        <taxon>Mollusca</taxon>
        <taxon>Bivalvia</taxon>
        <taxon>Autobranchia</taxon>
        <taxon>Heteroconchia</taxon>
        <taxon>Palaeoheterodonta</taxon>
        <taxon>Unionida</taxon>
        <taxon>Unionoidea</taxon>
        <taxon>Unionidae</taxon>
        <taxon>Ambleminae</taxon>
        <taxon>Lampsilini</taxon>
        <taxon>Potamilus</taxon>
    </lineage>
</organism>
<reference evidence="1" key="3">
    <citation type="submission" date="2023-05" db="EMBL/GenBank/DDBJ databases">
        <authorList>
            <person name="Smith C.H."/>
        </authorList>
    </citation>
    <scope>NUCLEOTIDE SEQUENCE</scope>
    <source>
        <strain evidence="1">CHS0354</strain>
        <tissue evidence="1">Mantle</tissue>
    </source>
</reference>
<name>A0AAE0VKR2_9BIVA</name>
<sequence length="103" mass="11860">VVRGQLKSKLEKEIYECLSDYTGKCVTICCNMCAKDPPMYLDFGDWKQTDQFGDEKPANMPFDKLKFVTYTKSGDYVDYVVWPAVYLYENGPLMRKGVAQGFK</sequence>
<proteinExistence type="predicted"/>
<dbReference type="Proteomes" id="UP001195483">
    <property type="component" value="Unassembled WGS sequence"/>
</dbReference>
<reference evidence="1" key="2">
    <citation type="journal article" date="2021" name="Genome Biol. Evol.">
        <title>Developing a high-quality reference genome for a parasitic bivalve with doubly uniparental inheritance (Bivalvia: Unionida).</title>
        <authorList>
            <person name="Smith C.H."/>
        </authorList>
    </citation>
    <scope>NUCLEOTIDE SEQUENCE</scope>
    <source>
        <strain evidence="1">CHS0354</strain>
        <tissue evidence="1">Mantle</tissue>
    </source>
</reference>
<accession>A0AAE0VKR2</accession>
<evidence type="ECO:0000313" key="1">
    <source>
        <dbReference type="EMBL" id="KAK3580457.1"/>
    </source>
</evidence>
<feature type="non-terminal residue" evidence="1">
    <location>
        <position position="1"/>
    </location>
</feature>
<dbReference type="EMBL" id="JAEAOA010002071">
    <property type="protein sequence ID" value="KAK3580457.1"/>
    <property type="molecule type" value="Genomic_DNA"/>
</dbReference>
<keyword evidence="2" id="KW-1185">Reference proteome</keyword>